<dbReference type="EMBL" id="JPEO01000021">
    <property type="protein sequence ID" value="KFZ36272.1"/>
    <property type="molecule type" value="Genomic_DNA"/>
</dbReference>
<accession>A0A094JAL4</accession>
<dbReference type="InterPro" id="IPR052516">
    <property type="entry name" value="N-heterocyclic_Hydroxylase"/>
</dbReference>
<dbReference type="InterPro" id="IPR000674">
    <property type="entry name" value="Ald_Oxase/Xan_DH_a/b"/>
</dbReference>
<dbReference type="InterPro" id="IPR019546">
    <property type="entry name" value="TAT_signal_bac_arc"/>
</dbReference>
<sequence>MTTTLNPARRHFLKASAAIGGGLFLGLYLPNIAYAAEAGQMAVLSAHVRITADGVIEIMSVAPEIGQGIKTSLPMVICEELDADWAQVSVLQAPVNSDAFGRQSAGGSRSTPAHFDEHRRIGAAARQMLLQAAAEQWQVPLASLTTQAGIVHHGASGRQLSYARLANQAARQQSPDLASITLKNPADFSLIGQFTSGVDNDALVHGRPLFGIDVELPSMLHAVIHKCPVFGGRVKTVDLASINALPGIRHAFVIDTSSVDSGVAIVADSWWQAEKARRQLKVQWDEGKAKQQNSADFDKQAQQLWRKAPSQITQQVGNVDKAFADAAKVIEAEYAYPFIAHGQLEPINCTAHWQAGHLTLWAPTQNPASGQRQAASAIGIDVNDVTVNVTRMGGGFGRRLFNDYMAEAAIIAKQVGVPVKLLWNRQDDFQHDYYRPGGYHKFKAGIDAQGQLQAFSDHFVSFGNNGRTLLAAGMHAAEFPTGFVPNLQFGSSLIEAQIPTGWLRAPTSNAMGFVFQSMLDEVAHAAGQDPLAFQLALLRRSDAKPQNGFSPQRMAAVLERVAELSDWGKPVPEFHGKGIACYYSHAGYFAEVVQASVNQMGAVKVEKIWVVGDVGQFIVNPSGAMHQVQGAVLEGLSQALYQQVLIDGGAQVSNYHQHKILAMNAVPEVEVEFLATDNPTTGLGEPALPPVIPALCNALFAATGKRVRSLPIKAEMFA</sequence>
<dbReference type="Pfam" id="PF20256">
    <property type="entry name" value="MoCoBD_2"/>
    <property type="match status" value="2"/>
</dbReference>
<dbReference type="PANTHER" id="PTHR47495">
    <property type="entry name" value="ALDEHYDE DEHYDROGENASE"/>
    <property type="match status" value="1"/>
</dbReference>
<dbReference type="eggNOG" id="COG1529">
    <property type="taxonomic scope" value="Bacteria"/>
</dbReference>
<dbReference type="Proteomes" id="UP000029264">
    <property type="component" value="Unassembled WGS sequence"/>
</dbReference>
<dbReference type="PANTHER" id="PTHR47495:SF3">
    <property type="entry name" value="BLR6219 PROTEIN"/>
    <property type="match status" value="1"/>
</dbReference>
<evidence type="ECO:0000256" key="1">
    <source>
        <dbReference type="ARBA" id="ARBA00022729"/>
    </source>
</evidence>
<dbReference type="Gene3D" id="3.90.1170.50">
    <property type="entry name" value="Aldehyde oxidase/xanthine dehydrogenase, a/b hammerhead"/>
    <property type="match status" value="1"/>
</dbReference>
<dbReference type="Pfam" id="PF02738">
    <property type="entry name" value="MoCoBD_1"/>
    <property type="match status" value="1"/>
</dbReference>
<dbReference type="InterPro" id="IPR008274">
    <property type="entry name" value="AldOxase/xan_DH_MoCoBD1"/>
</dbReference>
<dbReference type="GO" id="GO:0016491">
    <property type="term" value="F:oxidoreductase activity"/>
    <property type="evidence" value="ECO:0007669"/>
    <property type="project" value="InterPro"/>
</dbReference>
<dbReference type="PIRSF" id="PIRSF036389">
    <property type="entry name" value="IOR_B"/>
    <property type="match status" value="1"/>
</dbReference>
<dbReference type="AlphaFoldDB" id="A0A094JAL4"/>
<dbReference type="InterPro" id="IPR046867">
    <property type="entry name" value="AldOxase/xan_DH_MoCoBD2"/>
</dbReference>
<dbReference type="OrthoDB" id="9767994at2"/>
<keyword evidence="1" id="KW-0732">Signal</keyword>
<comment type="caution">
    <text evidence="3">The sequence shown here is derived from an EMBL/GenBank/DDBJ whole genome shotgun (WGS) entry which is preliminary data.</text>
</comment>
<name>A0A094JAL4_9GAMM</name>
<dbReference type="SUPFAM" id="SSF56003">
    <property type="entry name" value="Molybdenum cofactor-binding domain"/>
    <property type="match status" value="2"/>
</dbReference>
<evidence type="ECO:0000259" key="2">
    <source>
        <dbReference type="SMART" id="SM01008"/>
    </source>
</evidence>
<dbReference type="SMART" id="SM01008">
    <property type="entry name" value="Ald_Xan_dh_C"/>
    <property type="match status" value="1"/>
</dbReference>
<dbReference type="InterPro" id="IPR037165">
    <property type="entry name" value="AldOxase/xan_DH_Mopterin-bd_sf"/>
</dbReference>
<keyword evidence="4" id="KW-1185">Reference proteome</keyword>
<organism evidence="3 4">
    <name type="scientific">Shewanella mangrovi</name>
    <dbReference type="NCBI Taxonomy" id="1515746"/>
    <lineage>
        <taxon>Bacteria</taxon>
        <taxon>Pseudomonadati</taxon>
        <taxon>Pseudomonadota</taxon>
        <taxon>Gammaproteobacteria</taxon>
        <taxon>Alteromonadales</taxon>
        <taxon>Shewanellaceae</taxon>
        <taxon>Shewanella</taxon>
    </lineage>
</organism>
<evidence type="ECO:0000313" key="4">
    <source>
        <dbReference type="Proteomes" id="UP000029264"/>
    </source>
</evidence>
<dbReference type="Gene3D" id="3.30.365.10">
    <property type="entry name" value="Aldehyde oxidase/xanthine dehydrogenase, molybdopterin binding domain"/>
    <property type="match status" value="4"/>
</dbReference>
<dbReference type="NCBIfam" id="TIGR01409">
    <property type="entry name" value="TAT_signal_seq"/>
    <property type="match status" value="1"/>
</dbReference>
<dbReference type="InterPro" id="IPR006311">
    <property type="entry name" value="TAT_signal"/>
</dbReference>
<dbReference type="STRING" id="1515746.HR45_17360"/>
<dbReference type="PROSITE" id="PS51318">
    <property type="entry name" value="TAT"/>
    <property type="match status" value="1"/>
</dbReference>
<reference evidence="3 4" key="1">
    <citation type="submission" date="2014-06" db="EMBL/GenBank/DDBJ databases">
        <title>Shewanella sp. YQH10.</title>
        <authorList>
            <person name="Liu Y."/>
            <person name="Zeng R."/>
        </authorList>
    </citation>
    <scope>NUCLEOTIDE SEQUENCE [LARGE SCALE GENOMIC DNA]</scope>
    <source>
        <strain evidence="3 4">YQH10</strain>
    </source>
</reference>
<feature type="domain" description="Aldehyde oxidase/xanthine dehydrogenase a/b hammerhead" evidence="2">
    <location>
        <begin position="205"/>
        <end position="288"/>
    </location>
</feature>
<protein>
    <recommendedName>
        <fullName evidence="2">Aldehyde oxidase/xanthine dehydrogenase a/b hammerhead domain-containing protein</fullName>
    </recommendedName>
</protein>
<proteinExistence type="predicted"/>
<dbReference type="RefSeq" id="WP_037445395.1">
    <property type="nucleotide sequence ID" value="NZ_JPEO01000021.1"/>
</dbReference>
<gene>
    <name evidence="3" type="ORF">HR45_17360</name>
</gene>
<dbReference type="InterPro" id="IPR012368">
    <property type="entry name" value="OxRdtase_Mopterin-bd_su_IorB"/>
</dbReference>
<evidence type="ECO:0000313" key="3">
    <source>
        <dbReference type="EMBL" id="KFZ36272.1"/>
    </source>
</evidence>